<dbReference type="OrthoDB" id="28397at2759"/>
<name>A0A9N9FHB1_9GLOM</name>
<organism evidence="16 17">
    <name type="scientific">Cetraspora pellucida</name>
    <dbReference type="NCBI Taxonomy" id="1433469"/>
    <lineage>
        <taxon>Eukaryota</taxon>
        <taxon>Fungi</taxon>
        <taxon>Fungi incertae sedis</taxon>
        <taxon>Mucoromycota</taxon>
        <taxon>Glomeromycotina</taxon>
        <taxon>Glomeromycetes</taxon>
        <taxon>Diversisporales</taxon>
        <taxon>Gigasporaceae</taxon>
        <taxon>Cetraspora</taxon>
    </lineage>
</organism>
<protein>
    <submittedName>
        <fullName evidence="16">3781_t:CDS:1</fullName>
    </submittedName>
</protein>
<dbReference type="InterPro" id="IPR008271">
    <property type="entry name" value="Ser/Thr_kinase_AS"/>
</dbReference>
<proteinExistence type="inferred from homology"/>
<reference evidence="16" key="1">
    <citation type="submission" date="2021-06" db="EMBL/GenBank/DDBJ databases">
        <authorList>
            <person name="Kallberg Y."/>
            <person name="Tangrot J."/>
            <person name="Rosling A."/>
        </authorList>
    </citation>
    <scope>NUCLEOTIDE SEQUENCE</scope>
    <source>
        <strain evidence="16">FL966</strain>
    </source>
</reference>
<evidence type="ECO:0000256" key="14">
    <source>
        <dbReference type="SAM" id="MobiDB-lite"/>
    </source>
</evidence>
<feature type="region of interest" description="Disordered" evidence="14">
    <location>
        <begin position="1"/>
        <end position="84"/>
    </location>
</feature>
<evidence type="ECO:0000256" key="6">
    <source>
        <dbReference type="ARBA" id="ARBA00022777"/>
    </source>
</evidence>
<feature type="non-terminal residue" evidence="16">
    <location>
        <position position="1"/>
    </location>
</feature>
<feature type="compositionally biased region" description="Basic residues" evidence="14">
    <location>
        <begin position="440"/>
        <end position="452"/>
    </location>
</feature>
<evidence type="ECO:0000313" key="16">
    <source>
        <dbReference type="EMBL" id="CAG8536153.1"/>
    </source>
</evidence>
<evidence type="ECO:0000256" key="4">
    <source>
        <dbReference type="ARBA" id="ARBA00022679"/>
    </source>
</evidence>
<keyword evidence="5 12" id="KW-0547">Nucleotide-binding</keyword>
<keyword evidence="3 13" id="KW-0723">Serine/threonine-protein kinase</keyword>
<feature type="compositionally biased region" description="Basic and acidic residues" evidence="14">
    <location>
        <begin position="456"/>
        <end position="472"/>
    </location>
</feature>
<dbReference type="GO" id="GO:0004693">
    <property type="term" value="F:cyclin-dependent protein serine/threonine kinase activity"/>
    <property type="evidence" value="ECO:0007669"/>
    <property type="project" value="UniProtKB-EC"/>
</dbReference>
<keyword evidence="6" id="KW-0418">Kinase</keyword>
<dbReference type="InterPro" id="IPR050108">
    <property type="entry name" value="CDK"/>
</dbReference>
<feature type="domain" description="Protein kinase" evidence="15">
    <location>
        <begin position="100"/>
        <end position="386"/>
    </location>
</feature>
<comment type="caution">
    <text evidence="16">The sequence shown here is derived from an EMBL/GenBank/DDBJ whole genome shotgun (WGS) entry which is preliminary data.</text>
</comment>
<dbReference type="Pfam" id="PF00069">
    <property type="entry name" value="Pkinase"/>
    <property type="match status" value="1"/>
</dbReference>
<feature type="compositionally biased region" description="Low complexity" evidence="14">
    <location>
        <begin position="26"/>
        <end position="36"/>
    </location>
</feature>
<dbReference type="PROSITE" id="PS00107">
    <property type="entry name" value="PROTEIN_KINASE_ATP"/>
    <property type="match status" value="1"/>
</dbReference>
<dbReference type="FunFam" id="3.30.200.20:FF:000124">
    <property type="entry name" value="Cyclin-dependent kinase 4"/>
    <property type="match status" value="1"/>
</dbReference>
<evidence type="ECO:0000256" key="10">
    <source>
        <dbReference type="ARBA" id="ARBA00048367"/>
    </source>
</evidence>
<evidence type="ECO:0000256" key="3">
    <source>
        <dbReference type="ARBA" id="ARBA00022527"/>
    </source>
</evidence>
<dbReference type="GO" id="GO:0005524">
    <property type="term" value="F:ATP binding"/>
    <property type="evidence" value="ECO:0007669"/>
    <property type="project" value="UniProtKB-UniRule"/>
</dbReference>
<dbReference type="AlphaFoldDB" id="A0A9N9FHB1"/>
<dbReference type="InterPro" id="IPR017441">
    <property type="entry name" value="Protein_kinase_ATP_BS"/>
</dbReference>
<evidence type="ECO:0000313" key="17">
    <source>
        <dbReference type="Proteomes" id="UP000789759"/>
    </source>
</evidence>
<accession>A0A9N9FHB1</accession>
<dbReference type="EMBL" id="CAJVQA010002090">
    <property type="protein sequence ID" value="CAG8536153.1"/>
    <property type="molecule type" value="Genomic_DNA"/>
</dbReference>
<dbReference type="SMART" id="SM00220">
    <property type="entry name" value="S_TKc"/>
    <property type="match status" value="1"/>
</dbReference>
<evidence type="ECO:0000256" key="12">
    <source>
        <dbReference type="PROSITE-ProRule" id="PRU10141"/>
    </source>
</evidence>
<keyword evidence="7 12" id="KW-0067">ATP-binding</keyword>
<dbReference type="Gene3D" id="1.10.510.10">
    <property type="entry name" value="Transferase(Phosphotransferase) domain 1"/>
    <property type="match status" value="1"/>
</dbReference>
<dbReference type="InterPro" id="IPR011009">
    <property type="entry name" value="Kinase-like_dom_sf"/>
</dbReference>
<dbReference type="PANTHER" id="PTHR24056:SF233">
    <property type="entry name" value="CYCLIN-DEPENDENT KINASE 9"/>
    <property type="match status" value="1"/>
</dbReference>
<dbReference type="GO" id="GO:0005634">
    <property type="term" value="C:nucleus"/>
    <property type="evidence" value="ECO:0007669"/>
    <property type="project" value="UniProtKB-SubCell"/>
</dbReference>
<sequence>EERLHFPERMTDRSPQQILKDPHVNGSIGSNSSRGGHSSEENGRSSGTPFRTYHNAEASFQSSPEGSPYRIKTPQLTPYSKPYTDYPQHKFHGCSSIDDYELMDKLGEGTFGEVHKGKHTKSGKIVALKRILMHNEKEGIPITAIREIKILRQLSHPNVVSLSDMAIEYDTPSDTQPSIYMVFPYMDHDLAGLLENPDVVFTPPQIKCYLKQLLEGTFYLHNQLILHRDLKAANLLIDNKGILKIADFGLSRPLQEKTLTGCVVTRWYRAPELLLKSKRYGTAIDMWAIGCVFGEMLKGKPILPGRSDIDQLDQIYKLCGTPTNSTWEGFDTLANGMEVVSSKYPRKVITEFEIFGTQAADLLDKILVCNPKDRLDAFHALDHDYFFTEPFPADPKNLPTYDSSHEYHHRKPQKKEREVANRNEDESTRGSSSTQDSHRQNKKDRRSRKRSSRTPDTSHSKKVRINDQRDQPPRSVNVSRCKSEQQNSLCNY</sequence>
<evidence type="ECO:0000256" key="1">
    <source>
        <dbReference type="ARBA" id="ARBA00004123"/>
    </source>
</evidence>
<evidence type="ECO:0000256" key="9">
    <source>
        <dbReference type="ARBA" id="ARBA00047811"/>
    </source>
</evidence>
<feature type="region of interest" description="Disordered" evidence="14">
    <location>
        <begin position="392"/>
        <end position="492"/>
    </location>
</feature>
<dbReference type="GO" id="GO:0008353">
    <property type="term" value="F:RNA polymerase II CTD heptapeptide repeat kinase activity"/>
    <property type="evidence" value="ECO:0007669"/>
    <property type="project" value="UniProtKB-EC"/>
</dbReference>
<keyword evidence="17" id="KW-1185">Reference proteome</keyword>
<feature type="compositionally biased region" description="Polar residues" evidence="14">
    <location>
        <begin position="474"/>
        <end position="492"/>
    </location>
</feature>
<dbReference type="InterPro" id="IPR000719">
    <property type="entry name" value="Prot_kinase_dom"/>
</dbReference>
<comment type="subcellular location">
    <subcellularLocation>
        <location evidence="1">Nucleus</location>
    </subcellularLocation>
</comment>
<comment type="catalytic activity">
    <reaction evidence="9">
        <text>L-threonyl-[protein] + ATP = O-phospho-L-threonyl-[protein] + ADP + H(+)</text>
        <dbReference type="Rhea" id="RHEA:46608"/>
        <dbReference type="Rhea" id="RHEA-COMP:11060"/>
        <dbReference type="Rhea" id="RHEA-COMP:11605"/>
        <dbReference type="ChEBI" id="CHEBI:15378"/>
        <dbReference type="ChEBI" id="CHEBI:30013"/>
        <dbReference type="ChEBI" id="CHEBI:30616"/>
        <dbReference type="ChEBI" id="CHEBI:61977"/>
        <dbReference type="ChEBI" id="CHEBI:456216"/>
        <dbReference type="EC" id="2.7.11.22"/>
    </reaction>
</comment>
<keyword evidence="4" id="KW-0808">Transferase</keyword>
<feature type="compositionally biased region" description="Basic and acidic residues" evidence="14">
    <location>
        <begin position="415"/>
        <end position="428"/>
    </location>
</feature>
<dbReference type="FunFam" id="1.10.510.10:FF:000415">
    <property type="entry name" value="CMGC/CDK/CRK7 protein kinase, variant"/>
    <property type="match status" value="1"/>
</dbReference>
<dbReference type="Gene3D" id="3.30.200.20">
    <property type="entry name" value="Phosphorylase Kinase, domain 1"/>
    <property type="match status" value="1"/>
</dbReference>
<comment type="catalytic activity">
    <reaction evidence="11">
        <text>[DNA-directed RNA polymerase] + ATP = phospho-[DNA-directed RNA polymerase] + ADP + H(+)</text>
        <dbReference type="Rhea" id="RHEA:10216"/>
        <dbReference type="Rhea" id="RHEA-COMP:11321"/>
        <dbReference type="Rhea" id="RHEA-COMP:11322"/>
        <dbReference type="ChEBI" id="CHEBI:15378"/>
        <dbReference type="ChEBI" id="CHEBI:30616"/>
        <dbReference type="ChEBI" id="CHEBI:43176"/>
        <dbReference type="ChEBI" id="CHEBI:68546"/>
        <dbReference type="ChEBI" id="CHEBI:456216"/>
        <dbReference type="EC" id="2.7.11.23"/>
    </reaction>
</comment>
<dbReference type="SUPFAM" id="SSF56112">
    <property type="entry name" value="Protein kinase-like (PK-like)"/>
    <property type="match status" value="1"/>
</dbReference>
<evidence type="ECO:0000256" key="7">
    <source>
        <dbReference type="ARBA" id="ARBA00022840"/>
    </source>
</evidence>
<dbReference type="PROSITE" id="PS50011">
    <property type="entry name" value="PROTEIN_KINASE_DOM"/>
    <property type="match status" value="1"/>
</dbReference>
<dbReference type="PANTHER" id="PTHR24056">
    <property type="entry name" value="CELL DIVISION PROTEIN KINASE"/>
    <property type="match status" value="1"/>
</dbReference>
<gene>
    <name evidence="16" type="ORF">CPELLU_LOCUS4078</name>
</gene>
<dbReference type="Proteomes" id="UP000789759">
    <property type="component" value="Unassembled WGS sequence"/>
</dbReference>
<evidence type="ECO:0000256" key="5">
    <source>
        <dbReference type="ARBA" id="ARBA00022741"/>
    </source>
</evidence>
<feature type="binding site" evidence="12">
    <location>
        <position position="129"/>
    </location>
    <ligand>
        <name>ATP</name>
        <dbReference type="ChEBI" id="CHEBI:30616"/>
    </ligand>
</feature>
<evidence type="ECO:0000256" key="13">
    <source>
        <dbReference type="RuleBase" id="RU000304"/>
    </source>
</evidence>
<comment type="similarity">
    <text evidence="2">Belongs to the protein kinase superfamily. CMGC Ser/Thr protein kinase family. CDC2/CDKX subfamily.</text>
</comment>
<feature type="compositionally biased region" description="Basic and acidic residues" evidence="14">
    <location>
        <begin position="1"/>
        <end position="12"/>
    </location>
</feature>
<keyword evidence="8" id="KW-0539">Nucleus</keyword>
<evidence type="ECO:0000256" key="8">
    <source>
        <dbReference type="ARBA" id="ARBA00023242"/>
    </source>
</evidence>
<evidence type="ECO:0000256" key="11">
    <source>
        <dbReference type="ARBA" id="ARBA00049280"/>
    </source>
</evidence>
<evidence type="ECO:0000259" key="15">
    <source>
        <dbReference type="PROSITE" id="PS50011"/>
    </source>
</evidence>
<dbReference type="PROSITE" id="PS00108">
    <property type="entry name" value="PROTEIN_KINASE_ST"/>
    <property type="match status" value="1"/>
</dbReference>
<comment type="catalytic activity">
    <reaction evidence="10">
        <text>L-seryl-[protein] + ATP = O-phospho-L-seryl-[protein] + ADP + H(+)</text>
        <dbReference type="Rhea" id="RHEA:17989"/>
        <dbReference type="Rhea" id="RHEA-COMP:9863"/>
        <dbReference type="Rhea" id="RHEA-COMP:11604"/>
        <dbReference type="ChEBI" id="CHEBI:15378"/>
        <dbReference type="ChEBI" id="CHEBI:29999"/>
        <dbReference type="ChEBI" id="CHEBI:30616"/>
        <dbReference type="ChEBI" id="CHEBI:83421"/>
        <dbReference type="ChEBI" id="CHEBI:456216"/>
        <dbReference type="EC" id="2.7.11.22"/>
    </reaction>
</comment>
<evidence type="ECO:0000256" key="2">
    <source>
        <dbReference type="ARBA" id="ARBA00006485"/>
    </source>
</evidence>